<feature type="region of interest" description="Disordered" evidence="1">
    <location>
        <begin position="244"/>
        <end position="289"/>
    </location>
</feature>
<name>A0AAP2Z152_9EURY</name>
<feature type="compositionally biased region" description="Acidic residues" evidence="1">
    <location>
        <begin position="260"/>
        <end position="273"/>
    </location>
</feature>
<feature type="compositionally biased region" description="Basic and acidic residues" evidence="1">
    <location>
        <begin position="38"/>
        <end position="49"/>
    </location>
</feature>
<dbReference type="EMBL" id="JAOPKA010000011">
    <property type="protein sequence ID" value="MCU4742952.1"/>
    <property type="molecule type" value="Genomic_DNA"/>
</dbReference>
<proteinExistence type="predicted"/>
<accession>A0AAP2Z152</accession>
<comment type="caution">
    <text evidence="2">The sequence shown here is derived from an EMBL/GenBank/DDBJ whole genome shotgun (WGS) entry which is preliminary data.</text>
</comment>
<feature type="region of interest" description="Disordered" evidence="1">
    <location>
        <begin position="1"/>
        <end position="21"/>
    </location>
</feature>
<dbReference type="Pfam" id="PF20127">
    <property type="entry name" value="DUF6517"/>
    <property type="match status" value="1"/>
</dbReference>
<feature type="region of interest" description="Disordered" evidence="1">
    <location>
        <begin position="163"/>
        <end position="186"/>
    </location>
</feature>
<protein>
    <submittedName>
        <fullName evidence="2">Uncharacterized protein</fullName>
    </submittedName>
</protein>
<dbReference type="InterPro" id="IPR045396">
    <property type="entry name" value="DUF6517"/>
</dbReference>
<dbReference type="RefSeq" id="WP_338004760.1">
    <property type="nucleotide sequence ID" value="NZ_JAOPKA010000011.1"/>
</dbReference>
<sequence>MVSELPQSLAEEWHAVGTDTDEMEFGVATVTAETTLYERESTRVERADLRLGPGPDRDFEADDGTDGERDDSGGGDIPIRSLFVIDLTSSPSLSSVGLAPEAVLGTAAEKATDLFVGRLEDDGIVVADGNDRAASEFDRGDGTVGRWYTLSVSYPVLTAERKRELEDSAGTETDSETDELDDHNPRIDAETHLAIWPTDDAYRMAGGTVPLRISDDAPAEIVDALEIDAGRDREAILELVRTVGLESAAERDGGRAESDPSGETETETEDSPDEDTRSTPATDESDGDV</sequence>
<evidence type="ECO:0000313" key="2">
    <source>
        <dbReference type="EMBL" id="MCU4742952.1"/>
    </source>
</evidence>
<dbReference type="Proteomes" id="UP001321018">
    <property type="component" value="Unassembled WGS sequence"/>
</dbReference>
<organism evidence="2 3">
    <name type="scientific">Natronoglomus mannanivorans</name>
    <dbReference type="NCBI Taxonomy" id="2979990"/>
    <lineage>
        <taxon>Archaea</taxon>
        <taxon>Methanobacteriati</taxon>
        <taxon>Methanobacteriota</taxon>
        <taxon>Stenosarchaea group</taxon>
        <taxon>Halobacteria</taxon>
        <taxon>Halobacteriales</taxon>
        <taxon>Natrialbaceae</taxon>
        <taxon>Natronoglomus</taxon>
    </lineage>
</organism>
<evidence type="ECO:0000313" key="3">
    <source>
        <dbReference type="Proteomes" id="UP001321018"/>
    </source>
</evidence>
<evidence type="ECO:0000256" key="1">
    <source>
        <dbReference type="SAM" id="MobiDB-lite"/>
    </source>
</evidence>
<gene>
    <name evidence="2" type="ORF">OB960_16315</name>
</gene>
<feature type="region of interest" description="Disordered" evidence="1">
    <location>
        <begin position="38"/>
        <end position="75"/>
    </location>
</feature>
<feature type="compositionally biased region" description="Basic and acidic residues" evidence="1">
    <location>
        <begin position="248"/>
        <end position="258"/>
    </location>
</feature>
<reference evidence="2" key="1">
    <citation type="submission" date="2022-09" db="EMBL/GenBank/DDBJ databases">
        <title>Enrichment on poylsaccharides allowed isolation of novel metabolic and taxonomic groups of Haloarchaea.</title>
        <authorList>
            <person name="Sorokin D.Y."/>
            <person name="Elcheninov A.G."/>
            <person name="Khizhniak T.V."/>
            <person name="Kolganova T.V."/>
            <person name="Kublanov I.V."/>
        </authorList>
    </citation>
    <scope>NUCLEOTIDE SEQUENCE</scope>
    <source>
        <strain evidence="2">AArc-xg1-1</strain>
    </source>
</reference>
<feature type="compositionally biased region" description="Acidic residues" evidence="1">
    <location>
        <begin position="167"/>
        <end position="181"/>
    </location>
</feature>
<dbReference type="AlphaFoldDB" id="A0AAP2Z152"/>